<evidence type="ECO:0000313" key="2">
    <source>
        <dbReference type="EMBL" id="QHT05750.1"/>
    </source>
</evidence>
<dbReference type="EMBL" id="MN739459">
    <property type="protein sequence ID" value="QHT05750.1"/>
    <property type="molecule type" value="Genomic_DNA"/>
</dbReference>
<feature type="domain" description="Glycosyl transferase family 25" evidence="1">
    <location>
        <begin position="31"/>
        <end position="150"/>
    </location>
</feature>
<dbReference type="Pfam" id="PF01755">
    <property type="entry name" value="Glyco_transf_25"/>
    <property type="match status" value="1"/>
</dbReference>
<dbReference type="InterPro" id="IPR002654">
    <property type="entry name" value="Glyco_trans_25"/>
</dbReference>
<name>A0A6C0CPG0_9ZZZZ</name>
<dbReference type="AlphaFoldDB" id="A0A6C0CPG0"/>
<protein>
    <recommendedName>
        <fullName evidence="1">Glycosyl transferase family 25 domain-containing protein</fullName>
    </recommendedName>
</protein>
<sequence length="268" mass="32191">MTVILILILISVFFVLLFRLKKKKELSYKCFLLTLPKSGDRQKVFFNHHDPTVEIETIYGIDTKRISNAEKFKHIIKPEYYKEAIRLKYDRRGGRPDITYFNLGAIGCYMGHMEFYRRCFEQNLKYALIFEDNVIVKDHQLYDQIQSVIDVMGDDFEMCFFHCLSRYPDKRENGLERVKWISSTKCYLVHVENMNQYYKYFFPVDNHIDMKHEDIIAEGARVYYKDMRKYMRIDRGKGSTIGHSDWGKKEYFSRQYPNVKTNVLVRGY</sequence>
<organism evidence="2">
    <name type="scientific">viral metagenome</name>
    <dbReference type="NCBI Taxonomy" id="1070528"/>
    <lineage>
        <taxon>unclassified sequences</taxon>
        <taxon>metagenomes</taxon>
        <taxon>organismal metagenomes</taxon>
    </lineage>
</organism>
<reference evidence="2" key="1">
    <citation type="journal article" date="2020" name="Nature">
        <title>Giant virus diversity and host interactions through global metagenomics.</title>
        <authorList>
            <person name="Schulz F."/>
            <person name="Roux S."/>
            <person name="Paez-Espino D."/>
            <person name="Jungbluth S."/>
            <person name="Walsh D.A."/>
            <person name="Denef V.J."/>
            <person name="McMahon K.D."/>
            <person name="Konstantinidis K.T."/>
            <person name="Eloe-Fadrosh E.A."/>
            <person name="Kyrpides N.C."/>
            <person name="Woyke T."/>
        </authorList>
    </citation>
    <scope>NUCLEOTIDE SEQUENCE</scope>
    <source>
        <strain evidence="2">GVMAG-M-3300021389-45</strain>
    </source>
</reference>
<proteinExistence type="predicted"/>
<accession>A0A6C0CPG0</accession>
<evidence type="ECO:0000259" key="1">
    <source>
        <dbReference type="Pfam" id="PF01755"/>
    </source>
</evidence>